<dbReference type="Proteomes" id="UP000546031">
    <property type="component" value="Unassembled WGS sequence"/>
</dbReference>
<proteinExistence type="predicted"/>
<keyword evidence="2" id="KW-0808">Transferase</keyword>
<dbReference type="GO" id="GO:0016747">
    <property type="term" value="F:acyltransferase activity, transferring groups other than amino-acyl groups"/>
    <property type="evidence" value="ECO:0007669"/>
    <property type="project" value="InterPro"/>
</dbReference>
<evidence type="ECO:0000313" key="3">
    <source>
        <dbReference type="Proteomes" id="UP000546031"/>
    </source>
</evidence>
<dbReference type="Pfam" id="PF13302">
    <property type="entry name" value="Acetyltransf_3"/>
    <property type="match status" value="1"/>
</dbReference>
<dbReference type="InterPro" id="IPR016181">
    <property type="entry name" value="Acyl_CoA_acyltransferase"/>
</dbReference>
<dbReference type="EMBL" id="JABWTA010000001">
    <property type="protein sequence ID" value="NVE93428.1"/>
    <property type="molecule type" value="Genomic_DNA"/>
</dbReference>
<evidence type="ECO:0000313" key="2">
    <source>
        <dbReference type="EMBL" id="NVE93428.1"/>
    </source>
</evidence>
<reference evidence="2 3" key="1">
    <citation type="submission" date="2020-06" db="EMBL/GenBank/DDBJ databases">
        <title>Altererythrobacter lutimaris sp. nov., a marine bacterium isolated from a tidal flat.</title>
        <authorList>
            <person name="Kim D."/>
            <person name="Yoo Y."/>
            <person name="Kim J.-J."/>
        </authorList>
    </citation>
    <scope>NUCLEOTIDE SEQUENCE [LARGE SCALE GENOMIC DNA]</scope>
    <source>
        <strain evidence="2 3">JGD-16</strain>
    </source>
</reference>
<dbReference type="PANTHER" id="PTHR43610">
    <property type="entry name" value="BLL6696 PROTEIN"/>
    <property type="match status" value="1"/>
</dbReference>
<dbReference type="PROSITE" id="PS51186">
    <property type="entry name" value="GNAT"/>
    <property type="match status" value="1"/>
</dbReference>
<dbReference type="SUPFAM" id="SSF55729">
    <property type="entry name" value="Acyl-CoA N-acyltransferases (Nat)"/>
    <property type="match status" value="1"/>
</dbReference>
<sequence>MNNLSATLEHGPVRLEPFEDKHLEPLRAACKADPEIWDIYPVNLGGDGFDGAIGMFRASPDWTNFAVLEAASGDLVGMTNYIRPTKFGVVEIGGTYIAPHVRGGIFNRTMKKLMIEHAFASGFHKIEFRVDTRNKRSQAAVLKLGAQHEGTTRQDMVTWTGYRRDTAIFGLLKDEWAG</sequence>
<dbReference type="AlphaFoldDB" id="A0A850HAE3"/>
<gene>
    <name evidence="2" type="ORF">HUO12_00795</name>
</gene>
<evidence type="ECO:0000259" key="1">
    <source>
        <dbReference type="PROSITE" id="PS51186"/>
    </source>
</evidence>
<name>A0A850HAE3_9SPHN</name>
<keyword evidence="3" id="KW-1185">Reference proteome</keyword>
<accession>A0A850HAE3</accession>
<comment type="caution">
    <text evidence="2">The sequence shown here is derived from an EMBL/GenBank/DDBJ whole genome shotgun (WGS) entry which is preliminary data.</text>
</comment>
<feature type="domain" description="N-acetyltransferase" evidence="1">
    <location>
        <begin position="21"/>
        <end position="175"/>
    </location>
</feature>
<dbReference type="Gene3D" id="3.40.630.30">
    <property type="match status" value="1"/>
</dbReference>
<protein>
    <submittedName>
        <fullName evidence="2">GNAT family N-acetyltransferase</fullName>
    </submittedName>
</protein>
<dbReference type="RefSeq" id="WP_176271797.1">
    <property type="nucleotide sequence ID" value="NZ_JABWTA010000001.1"/>
</dbReference>
<organism evidence="2 3">
    <name type="scientific">Altererythrobacter lutimaris</name>
    <dbReference type="NCBI Taxonomy" id="2743979"/>
    <lineage>
        <taxon>Bacteria</taxon>
        <taxon>Pseudomonadati</taxon>
        <taxon>Pseudomonadota</taxon>
        <taxon>Alphaproteobacteria</taxon>
        <taxon>Sphingomonadales</taxon>
        <taxon>Erythrobacteraceae</taxon>
        <taxon>Altererythrobacter</taxon>
    </lineage>
</organism>
<dbReference type="InterPro" id="IPR000182">
    <property type="entry name" value="GNAT_dom"/>
</dbReference>
<dbReference type="PANTHER" id="PTHR43610:SF1">
    <property type="entry name" value="N-ACETYLTRANSFERASE DOMAIN-CONTAINING PROTEIN"/>
    <property type="match status" value="1"/>
</dbReference>